<organism evidence="7 8">
    <name type="scientific">Arcicella rigui</name>
    <dbReference type="NCBI Taxonomy" id="797020"/>
    <lineage>
        <taxon>Bacteria</taxon>
        <taxon>Pseudomonadati</taxon>
        <taxon>Bacteroidota</taxon>
        <taxon>Cytophagia</taxon>
        <taxon>Cytophagales</taxon>
        <taxon>Flectobacillaceae</taxon>
        <taxon>Arcicella</taxon>
    </lineage>
</organism>
<evidence type="ECO:0000256" key="4">
    <source>
        <dbReference type="ARBA" id="ARBA00023163"/>
    </source>
</evidence>
<feature type="domain" description="RNA polymerase sigma-70 region 2" evidence="5">
    <location>
        <begin position="16"/>
        <end position="80"/>
    </location>
</feature>
<dbReference type="RefSeq" id="WP_323298585.1">
    <property type="nucleotide sequence ID" value="NZ_JAYFUM010000027.1"/>
</dbReference>
<dbReference type="InterPro" id="IPR013249">
    <property type="entry name" value="RNA_pol_sigma70_r4_t2"/>
</dbReference>
<feature type="domain" description="RNA polymerase sigma factor 70 region 4 type 2" evidence="6">
    <location>
        <begin position="110"/>
        <end position="159"/>
    </location>
</feature>
<dbReference type="Gene3D" id="1.10.10.10">
    <property type="entry name" value="Winged helix-like DNA-binding domain superfamily/Winged helix DNA-binding domain"/>
    <property type="match status" value="1"/>
</dbReference>
<dbReference type="SUPFAM" id="SSF88946">
    <property type="entry name" value="Sigma2 domain of RNA polymerase sigma factors"/>
    <property type="match status" value="1"/>
</dbReference>
<proteinExistence type="inferred from homology"/>
<dbReference type="EMBL" id="JAYFUM010000027">
    <property type="protein sequence ID" value="MEA5141428.1"/>
    <property type="molecule type" value="Genomic_DNA"/>
</dbReference>
<dbReference type="Gene3D" id="1.10.1740.10">
    <property type="match status" value="1"/>
</dbReference>
<accession>A0ABU5QFB0</accession>
<sequence length="167" mass="19966">MSFNSLENQFVEQIKIHQSIVHKVCGMYRRDPDDRKDLFQEIVIQLWKAFPKFRNEAKISTWIYQISLNVAISDFRKESRKPIRVELSDTLLDISEQHYDDSMDEKVKVLYKAIDQLSEIEKAIIMLYFEEKPNEEIAEIIGITQNNVRVKMTRIREKLRTLMIKEQ</sequence>
<dbReference type="InterPro" id="IPR007627">
    <property type="entry name" value="RNA_pol_sigma70_r2"/>
</dbReference>
<dbReference type="InterPro" id="IPR036388">
    <property type="entry name" value="WH-like_DNA-bd_sf"/>
</dbReference>
<evidence type="ECO:0000256" key="2">
    <source>
        <dbReference type="ARBA" id="ARBA00023015"/>
    </source>
</evidence>
<dbReference type="PANTHER" id="PTHR43133">
    <property type="entry name" value="RNA POLYMERASE ECF-TYPE SIGMA FACTO"/>
    <property type="match status" value="1"/>
</dbReference>
<dbReference type="InterPro" id="IPR014284">
    <property type="entry name" value="RNA_pol_sigma-70_dom"/>
</dbReference>
<keyword evidence="8" id="KW-1185">Reference proteome</keyword>
<dbReference type="InterPro" id="IPR013325">
    <property type="entry name" value="RNA_pol_sigma_r2"/>
</dbReference>
<evidence type="ECO:0000313" key="7">
    <source>
        <dbReference type="EMBL" id="MEA5141428.1"/>
    </source>
</evidence>
<reference evidence="7 8" key="1">
    <citation type="submission" date="2023-12" db="EMBL/GenBank/DDBJ databases">
        <title>Novel species of the genus Arcicella isolated from rivers.</title>
        <authorList>
            <person name="Lu H."/>
        </authorList>
    </citation>
    <scope>NUCLEOTIDE SEQUENCE [LARGE SCALE GENOMIC DNA]</scope>
    <source>
        <strain evidence="7 8">KCTC 23307</strain>
    </source>
</reference>
<dbReference type="InterPro" id="IPR013324">
    <property type="entry name" value="RNA_pol_sigma_r3/r4-like"/>
</dbReference>
<gene>
    <name evidence="7" type="ORF">VB248_19895</name>
</gene>
<evidence type="ECO:0000259" key="6">
    <source>
        <dbReference type="Pfam" id="PF08281"/>
    </source>
</evidence>
<protein>
    <submittedName>
        <fullName evidence="7">Sigma-70 family RNA polymerase sigma factor</fullName>
    </submittedName>
</protein>
<dbReference type="NCBIfam" id="TIGR02937">
    <property type="entry name" value="sigma70-ECF"/>
    <property type="match status" value="1"/>
</dbReference>
<evidence type="ECO:0000256" key="1">
    <source>
        <dbReference type="ARBA" id="ARBA00010641"/>
    </source>
</evidence>
<dbReference type="Pfam" id="PF04542">
    <property type="entry name" value="Sigma70_r2"/>
    <property type="match status" value="1"/>
</dbReference>
<dbReference type="Proteomes" id="UP001302949">
    <property type="component" value="Unassembled WGS sequence"/>
</dbReference>
<dbReference type="SUPFAM" id="SSF88659">
    <property type="entry name" value="Sigma3 and sigma4 domains of RNA polymerase sigma factors"/>
    <property type="match status" value="1"/>
</dbReference>
<evidence type="ECO:0000256" key="3">
    <source>
        <dbReference type="ARBA" id="ARBA00023082"/>
    </source>
</evidence>
<evidence type="ECO:0000313" key="8">
    <source>
        <dbReference type="Proteomes" id="UP001302949"/>
    </source>
</evidence>
<comment type="caution">
    <text evidence="7">The sequence shown here is derived from an EMBL/GenBank/DDBJ whole genome shotgun (WGS) entry which is preliminary data.</text>
</comment>
<comment type="similarity">
    <text evidence="1">Belongs to the sigma-70 factor family. ECF subfamily.</text>
</comment>
<keyword evidence="4" id="KW-0804">Transcription</keyword>
<evidence type="ECO:0000259" key="5">
    <source>
        <dbReference type="Pfam" id="PF04542"/>
    </source>
</evidence>
<keyword evidence="2" id="KW-0805">Transcription regulation</keyword>
<dbReference type="Pfam" id="PF08281">
    <property type="entry name" value="Sigma70_r4_2"/>
    <property type="match status" value="1"/>
</dbReference>
<dbReference type="InterPro" id="IPR039425">
    <property type="entry name" value="RNA_pol_sigma-70-like"/>
</dbReference>
<name>A0ABU5QFB0_9BACT</name>
<dbReference type="CDD" id="cd06171">
    <property type="entry name" value="Sigma70_r4"/>
    <property type="match status" value="1"/>
</dbReference>
<keyword evidence="3" id="KW-0731">Sigma factor</keyword>
<dbReference type="PANTHER" id="PTHR43133:SF45">
    <property type="entry name" value="RNA POLYMERASE ECF-TYPE SIGMA FACTOR"/>
    <property type="match status" value="1"/>
</dbReference>